<dbReference type="EMBL" id="KN720130">
    <property type="protein sequence ID" value="KJH39821.1"/>
    <property type="molecule type" value="Genomic_DNA"/>
</dbReference>
<evidence type="ECO:0000256" key="9">
    <source>
        <dbReference type="RuleBase" id="RU361216"/>
    </source>
</evidence>
<dbReference type="GO" id="GO:0015501">
    <property type="term" value="F:glutamate:sodium symporter activity"/>
    <property type="evidence" value="ECO:0007669"/>
    <property type="project" value="TreeGrafter"/>
</dbReference>
<feature type="non-terminal residue" evidence="10">
    <location>
        <position position="58"/>
    </location>
</feature>
<keyword evidence="5 9" id="KW-0769">Symport</keyword>
<dbReference type="InterPro" id="IPR050746">
    <property type="entry name" value="DAACS"/>
</dbReference>
<dbReference type="AlphaFoldDB" id="A0A0D8XBI0"/>
<reference evidence="11" key="2">
    <citation type="journal article" date="2016" name="Sci. Rep.">
        <title>Dictyocaulus viviparus genome, variome and transcriptome elucidate lungworm biology and support future intervention.</title>
        <authorList>
            <person name="McNulty S.N."/>
            <person name="Strube C."/>
            <person name="Rosa B.A."/>
            <person name="Martin J.C."/>
            <person name="Tyagi R."/>
            <person name="Choi Y.J."/>
            <person name="Wang Q."/>
            <person name="Hallsworth Pepin K."/>
            <person name="Zhang X."/>
            <person name="Ozersky P."/>
            <person name="Wilson R.K."/>
            <person name="Sternberg P.W."/>
            <person name="Gasser R.B."/>
            <person name="Mitreva M."/>
        </authorList>
    </citation>
    <scope>NUCLEOTIDE SEQUENCE [LARGE SCALE GENOMIC DNA]</scope>
    <source>
        <strain evidence="11">HannoverDv2000</strain>
    </source>
</reference>
<accession>A0A0D8XBI0</accession>
<organism evidence="10 11">
    <name type="scientific">Dictyocaulus viviparus</name>
    <name type="common">Bovine lungworm</name>
    <dbReference type="NCBI Taxonomy" id="29172"/>
    <lineage>
        <taxon>Eukaryota</taxon>
        <taxon>Metazoa</taxon>
        <taxon>Ecdysozoa</taxon>
        <taxon>Nematoda</taxon>
        <taxon>Chromadorea</taxon>
        <taxon>Rhabditida</taxon>
        <taxon>Rhabditina</taxon>
        <taxon>Rhabditomorpha</taxon>
        <taxon>Strongyloidea</taxon>
        <taxon>Metastrongylidae</taxon>
        <taxon>Dictyocaulus</taxon>
    </lineage>
</organism>
<dbReference type="PRINTS" id="PR00173">
    <property type="entry name" value="EDTRNSPORT"/>
</dbReference>
<evidence type="ECO:0000256" key="1">
    <source>
        <dbReference type="ARBA" id="ARBA00004141"/>
    </source>
</evidence>
<keyword evidence="7" id="KW-0472">Membrane</keyword>
<evidence type="ECO:0000256" key="8">
    <source>
        <dbReference type="ARBA" id="ARBA00023180"/>
    </source>
</evidence>
<dbReference type="PANTHER" id="PTHR11958">
    <property type="entry name" value="SODIUM/DICARBOXYLATE SYMPORTER-RELATED"/>
    <property type="match status" value="1"/>
</dbReference>
<dbReference type="GO" id="GO:0015175">
    <property type="term" value="F:neutral L-amino acid transmembrane transporter activity"/>
    <property type="evidence" value="ECO:0007669"/>
    <property type="project" value="TreeGrafter"/>
</dbReference>
<dbReference type="PROSITE" id="PS00713">
    <property type="entry name" value="NA_DICARBOXYL_SYMP_1"/>
    <property type="match status" value="1"/>
</dbReference>
<dbReference type="Gene3D" id="1.10.3860.10">
    <property type="entry name" value="Sodium:dicarboxylate symporter"/>
    <property type="match status" value="1"/>
</dbReference>
<keyword evidence="8" id="KW-0325">Glycoprotein</keyword>
<dbReference type="PANTHER" id="PTHR11958:SF110">
    <property type="entry name" value="EXCITATORY AMINO ACID TRANSPORTER"/>
    <property type="match status" value="1"/>
</dbReference>
<proteinExistence type="inferred from homology"/>
<keyword evidence="11" id="KW-1185">Reference proteome</keyword>
<name>A0A0D8XBI0_DICVI</name>
<dbReference type="OrthoDB" id="5877963at2759"/>
<evidence type="ECO:0000256" key="6">
    <source>
        <dbReference type="ARBA" id="ARBA00022989"/>
    </source>
</evidence>
<dbReference type="InterPro" id="IPR001991">
    <property type="entry name" value="Na-dicarboxylate_symporter"/>
</dbReference>
<gene>
    <name evidence="10" type="ORF">DICVIV_14285</name>
</gene>
<keyword evidence="6" id="KW-1133">Transmembrane helix</keyword>
<evidence type="ECO:0000256" key="7">
    <source>
        <dbReference type="ARBA" id="ARBA00023136"/>
    </source>
</evidence>
<dbReference type="GO" id="GO:0005313">
    <property type="term" value="F:L-glutamate transmembrane transporter activity"/>
    <property type="evidence" value="ECO:0007669"/>
    <property type="project" value="TreeGrafter"/>
</dbReference>
<sequence length="58" mass="6362">MLVSFPGELLMRVLKMMILPLIITSLISGLSQLEAKQCGKLGSLAFIYYIATTFIAVI</sequence>
<dbReference type="Pfam" id="PF00375">
    <property type="entry name" value="SDF"/>
    <property type="match status" value="1"/>
</dbReference>
<comment type="similarity">
    <text evidence="2 9">Belongs to the dicarboxylate/amino acid:cation symporter (DAACS) (TC 2.A.23) family.</text>
</comment>
<dbReference type="STRING" id="29172.A0A0D8XBI0"/>
<keyword evidence="4" id="KW-0812">Transmembrane</keyword>
<comment type="subcellular location">
    <subcellularLocation>
        <location evidence="1 9">Membrane</location>
        <topology evidence="1 9">Multi-pass membrane protein</topology>
    </subcellularLocation>
</comment>
<dbReference type="SUPFAM" id="SSF118215">
    <property type="entry name" value="Proton glutamate symport protein"/>
    <property type="match status" value="1"/>
</dbReference>
<evidence type="ECO:0000256" key="4">
    <source>
        <dbReference type="ARBA" id="ARBA00022692"/>
    </source>
</evidence>
<dbReference type="InterPro" id="IPR036458">
    <property type="entry name" value="Na:dicarbo_symporter_sf"/>
</dbReference>
<evidence type="ECO:0000313" key="10">
    <source>
        <dbReference type="EMBL" id="KJH39821.1"/>
    </source>
</evidence>
<keyword evidence="3 9" id="KW-0813">Transport</keyword>
<evidence type="ECO:0000256" key="2">
    <source>
        <dbReference type="ARBA" id="ARBA00006148"/>
    </source>
</evidence>
<evidence type="ECO:0000256" key="5">
    <source>
        <dbReference type="ARBA" id="ARBA00022847"/>
    </source>
</evidence>
<protein>
    <recommendedName>
        <fullName evidence="9">Amino acid transporter</fullName>
    </recommendedName>
</protein>
<evidence type="ECO:0000313" key="11">
    <source>
        <dbReference type="Proteomes" id="UP000053766"/>
    </source>
</evidence>
<evidence type="ECO:0000256" key="3">
    <source>
        <dbReference type="ARBA" id="ARBA00022448"/>
    </source>
</evidence>
<dbReference type="Proteomes" id="UP000053766">
    <property type="component" value="Unassembled WGS sequence"/>
</dbReference>
<reference evidence="10 11" key="1">
    <citation type="submission" date="2013-11" db="EMBL/GenBank/DDBJ databases">
        <title>Draft genome of the bovine lungworm Dictyocaulus viviparus.</title>
        <authorList>
            <person name="Mitreva M."/>
        </authorList>
    </citation>
    <scope>NUCLEOTIDE SEQUENCE [LARGE SCALE GENOMIC DNA]</scope>
    <source>
        <strain evidence="10 11">HannoverDv2000</strain>
    </source>
</reference>
<dbReference type="GO" id="GO:0005886">
    <property type="term" value="C:plasma membrane"/>
    <property type="evidence" value="ECO:0007669"/>
    <property type="project" value="TreeGrafter"/>
</dbReference>
<dbReference type="InterPro" id="IPR018107">
    <property type="entry name" value="Na-dicarboxylate_symporter_CS"/>
</dbReference>